<comment type="similarity">
    <text evidence="2 4">Belongs to the trans-sulfuration enzymes family.</text>
</comment>
<reference evidence="5 6" key="1">
    <citation type="submission" date="2020-01" db="EMBL/GenBank/DDBJ databases">
        <title>Kibdelosporangium persica a novel Actinomycetes from a hot desert in Iran.</title>
        <authorList>
            <person name="Safaei N."/>
            <person name="Zaburannyi N."/>
            <person name="Mueller R."/>
            <person name="Wink J."/>
        </authorList>
    </citation>
    <scope>NUCLEOTIDE SEQUENCE [LARGE SCALE GENOMIC DNA]</scope>
    <source>
        <strain evidence="5 6">4NS15</strain>
    </source>
</reference>
<keyword evidence="6" id="KW-1185">Reference proteome</keyword>
<protein>
    <submittedName>
        <fullName evidence="5">Aminotransferase class V-fold PLP-dependent enzyme</fullName>
    </submittedName>
</protein>
<evidence type="ECO:0000313" key="5">
    <source>
        <dbReference type="EMBL" id="NRN68959.1"/>
    </source>
</evidence>
<dbReference type="Gene3D" id="3.40.640.10">
    <property type="entry name" value="Type I PLP-dependent aspartate aminotransferase-like (Major domain)"/>
    <property type="match status" value="1"/>
</dbReference>
<evidence type="ECO:0000313" key="6">
    <source>
        <dbReference type="Proteomes" id="UP000763557"/>
    </source>
</evidence>
<dbReference type="InterPro" id="IPR015422">
    <property type="entry name" value="PyrdxlP-dep_Trfase_small"/>
</dbReference>
<proteinExistence type="inferred from homology"/>
<comment type="cofactor">
    <cofactor evidence="1 4">
        <name>pyridoxal 5'-phosphate</name>
        <dbReference type="ChEBI" id="CHEBI:597326"/>
    </cofactor>
</comment>
<dbReference type="EMBL" id="JAAATY010000023">
    <property type="protein sequence ID" value="NRN68959.1"/>
    <property type="molecule type" value="Genomic_DNA"/>
</dbReference>
<name>A0ABX2FC51_9PSEU</name>
<dbReference type="InterPro" id="IPR000277">
    <property type="entry name" value="Cys/Met-Metab_PyrdxlP-dep_enz"/>
</dbReference>
<accession>A0ABX2FC51</accession>
<evidence type="ECO:0000256" key="2">
    <source>
        <dbReference type="ARBA" id="ARBA00009077"/>
    </source>
</evidence>
<sequence>MAVPLYQTANFVFDGPQQVAEAMTTPGQFVYSGYSNPTNRALEEAMAELEGGVNALVTASGTGAINAVLHATLRHGDHVIAQKALYGGTVAVFNDLIERCNVAVTYIEGVDSAEVTAAIRPTTKLLYLETIANPIGHVPDLPALAAEARRHGVVTVVDNTFATPLLCRPIEHGADVVVHSATKYLGGHHDVVGGVAVFANDDLHLRAWQHAVKLGVIADPFAAWLIIRGLKTLPLRLSRQCSTAGLLAERMAAHPAVSAVHFPGLPSHPSHDRATKLLSGYGATFAMEIPFAQRFMGDLALILNAPSLGGTETIVMHPATTSHRHLDAEALQQAGVSQDMVRIAVGVEHPEDLWDDIDQALDRS</sequence>
<dbReference type="PROSITE" id="PS00868">
    <property type="entry name" value="CYS_MET_METAB_PP"/>
    <property type="match status" value="1"/>
</dbReference>
<gene>
    <name evidence="5" type="ORF">GC106_62150</name>
</gene>
<dbReference type="PANTHER" id="PTHR11808:SF85">
    <property type="entry name" value="CYSTATHIONINE GAMMA-LYASE-RELATED"/>
    <property type="match status" value="1"/>
</dbReference>
<organism evidence="5 6">
    <name type="scientific">Kibdelosporangium persicum</name>
    <dbReference type="NCBI Taxonomy" id="2698649"/>
    <lineage>
        <taxon>Bacteria</taxon>
        <taxon>Bacillati</taxon>
        <taxon>Actinomycetota</taxon>
        <taxon>Actinomycetes</taxon>
        <taxon>Pseudonocardiales</taxon>
        <taxon>Pseudonocardiaceae</taxon>
        <taxon>Kibdelosporangium</taxon>
    </lineage>
</organism>
<evidence type="ECO:0000256" key="3">
    <source>
        <dbReference type="ARBA" id="ARBA00022898"/>
    </source>
</evidence>
<dbReference type="InterPro" id="IPR054542">
    <property type="entry name" value="Cys_met_metab_PP"/>
</dbReference>
<keyword evidence="5" id="KW-0808">Transferase</keyword>
<dbReference type="Gene3D" id="3.90.1150.10">
    <property type="entry name" value="Aspartate Aminotransferase, domain 1"/>
    <property type="match status" value="1"/>
</dbReference>
<keyword evidence="5" id="KW-0032">Aminotransferase</keyword>
<dbReference type="PANTHER" id="PTHR11808">
    <property type="entry name" value="TRANS-SULFURATION ENZYME FAMILY MEMBER"/>
    <property type="match status" value="1"/>
</dbReference>
<dbReference type="InterPro" id="IPR015421">
    <property type="entry name" value="PyrdxlP-dep_Trfase_major"/>
</dbReference>
<dbReference type="GO" id="GO:0008483">
    <property type="term" value="F:transaminase activity"/>
    <property type="evidence" value="ECO:0007669"/>
    <property type="project" value="UniProtKB-KW"/>
</dbReference>
<keyword evidence="3 4" id="KW-0663">Pyridoxal phosphate</keyword>
<dbReference type="SUPFAM" id="SSF53383">
    <property type="entry name" value="PLP-dependent transferases"/>
    <property type="match status" value="1"/>
</dbReference>
<dbReference type="InterPro" id="IPR015424">
    <property type="entry name" value="PyrdxlP-dep_Trfase"/>
</dbReference>
<dbReference type="PIRSF" id="PIRSF001434">
    <property type="entry name" value="CGS"/>
    <property type="match status" value="1"/>
</dbReference>
<comment type="caution">
    <text evidence="5">The sequence shown here is derived from an EMBL/GenBank/DDBJ whole genome shotgun (WGS) entry which is preliminary data.</text>
</comment>
<dbReference type="CDD" id="cd00614">
    <property type="entry name" value="CGS_like"/>
    <property type="match status" value="1"/>
</dbReference>
<dbReference type="Pfam" id="PF01053">
    <property type="entry name" value="Cys_Met_Meta_PP"/>
    <property type="match status" value="1"/>
</dbReference>
<dbReference type="Proteomes" id="UP000763557">
    <property type="component" value="Unassembled WGS sequence"/>
</dbReference>
<evidence type="ECO:0000256" key="1">
    <source>
        <dbReference type="ARBA" id="ARBA00001933"/>
    </source>
</evidence>
<evidence type="ECO:0000256" key="4">
    <source>
        <dbReference type="RuleBase" id="RU362118"/>
    </source>
</evidence>